<accession>A0AAJ1U2A9</accession>
<name>A0AAJ1U2A9_9HYPH</name>
<proteinExistence type="predicted"/>
<dbReference type="InterPro" id="IPR046252">
    <property type="entry name" value="DUF6285"/>
</dbReference>
<evidence type="ECO:0000259" key="2">
    <source>
        <dbReference type="Pfam" id="PF19802"/>
    </source>
</evidence>
<protein>
    <recommendedName>
        <fullName evidence="2">DUF6285 domain-containing protein</fullName>
    </recommendedName>
</protein>
<reference evidence="3" key="1">
    <citation type="submission" date="2023-07" db="EMBL/GenBank/DDBJ databases">
        <title>Genomic Encyclopedia of Type Strains, Phase IV (KMG-IV): sequencing the most valuable type-strain genomes for metagenomic binning, comparative biology and taxonomic classification.</title>
        <authorList>
            <person name="Goeker M."/>
        </authorList>
    </citation>
    <scope>NUCLEOTIDE SEQUENCE</scope>
    <source>
        <strain evidence="3">DSM 19569</strain>
    </source>
</reference>
<comment type="caution">
    <text evidence="3">The sequence shown here is derived from an EMBL/GenBank/DDBJ whole genome shotgun (WGS) entry which is preliminary data.</text>
</comment>
<organism evidence="3 4">
    <name type="scientific">Methylobacterium brachiatum</name>
    <dbReference type="NCBI Taxonomy" id="269660"/>
    <lineage>
        <taxon>Bacteria</taxon>
        <taxon>Pseudomonadati</taxon>
        <taxon>Pseudomonadota</taxon>
        <taxon>Alphaproteobacteria</taxon>
        <taxon>Hyphomicrobiales</taxon>
        <taxon>Methylobacteriaceae</taxon>
        <taxon>Methylobacterium</taxon>
    </lineage>
</organism>
<evidence type="ECO:0000313" key="3">
    <source>
        <dbReference type="EMBL" id="MDQ0546678.1"/>
    </source>
</evidence>
<dbReference type="AlphaFoldDB" id="A0AAJ1U2A9"/>
<sequence length="132" mass="13595">MMHDQPSGTALLDAAREALSGEITPSLTGRARYVAAMIVNALGIVAREIDQGGEAARAWDEVLACVGPGGSREALVAAIRAGRHDADPELHAALVEAATVAAEIWKPRALTPADQKPAGLRAPSEDVGTTHG</sequence>
<dbReference type="EMBL" id="JAUSWL010000016">
    <property type="protein sequence ID" value="MDQ0546678.1"/>
    <property type="molecule type" value="Genomic_DNA"/>
</dbReference>
<evidence type="ECO:0000313" key="4">
    <source>
        <dbReference type="Proteomes" id="UP001223420"/>
    </source>
</evidence>
<dbReference type="Proteomes" id="UP001223420">
    <property type="component" value="Unassembled WGS sequence"/>
</dbReference>
<evidence type="ECO:0000256" key="1">
    <source>
        <dbReference type="SAM" id="MobiDB-lite"/>
    </source>
</evidence>
<gene>
    <name evidence="3" type="ORF">QO001_005630</name>
</gene>
<feature type="region of interest" description="Disordered" evidence="1">
    <location>
        <begin position="113"/>
        <end position="132"/>
    </location>
</feature>
<feature type="domain" description="DUF6285" evidence="2">
    <location>
        <begin position="25"/>
        <end position="108"/>
    </location>
</feature>
<dbReference type="Pfam" id="PF19802">
    <property type="entry name" value="DUF6285"/>
    <property type="match status" value="1"/>
</dbReference>
<dbReference type="RefSeq" id="WP_230368450.1">
    <property type="nucleotide sequence ID" value="NZ_JAJALK010000030.1"/>
</dbReference>